<dbReference type="CDD" id="cd09274">
    <property type="entry name" value="RNase_HI_RT_Ty3"/>
    <property type="match status" value="1"/>
</dbReference>
<keyword evidence="5" id="KW-0540">Nuclease</keyword>
<dbReference type="GO" id="GO:0008270">
    <property type="term" value="F:zinc ion binding"/>
    <property type="evidence" value="ECO:0007669"/>
    <property type="project" value="UniProtKB-KW"/>
</dbReference>
<dbReference type="InterPro" id="IPR036397">
    <property type="entry name" value="RNaseH_sf"/>
</dbReference>
<feature type="compositionally biased region" description="Basic and acidic residues" evidence="17">
    <location>
        <begin position="1110"/>
        <end position="1120"/>
    </location>
</feature>
<dbReference type="GO" id="GO:0003677">
    <property type="term" value="F:DNA binding"/>
    <property type="evidence" value="ECO:0007669"/>
    <property type="project" value="UniProtKB-KW"/>
</dbReference>
<keyword evidence="8" id="KW-0255">Endonuclease</keyword>
<keyword evidence="9" id="KW-0378">Hydrolase</keyword>
<dbReference type="InterPro" id="IPR043128">
    <property type="entry name" value="Rev_trsase/Diguanyl_cyclase"/>
</dbReference>
<feature type="region of interest" description="Disordered" evidence="17">
    <location>
        <begin position="1"/>
        <end position="56"/>
    </location>
</feature>
<evidence type="ECO:0000256" key="1">
    <source>
        <dbReference type="ARBA" id="ARBA00012493"/>
    </source>
</evidence>
<dbReference type="PANTHER" id="PTHR37984">
    <property type="entry name" value="PROTEIN CBG26694"/>
    <property type="match status" value="1"/>
</dbReference>
<evidence type="ECO:0000256" key="17">
    <source>
        <dbReference type="SAM" id="MobiDB-lite"/>
    </source>
</evidence>
<protein>
    <recommendedName>
        <fullName evidence="1">RNA-directed DNA polymerase</fullName>
        <ecNumber evidence="1">2.7.7.49</ecNumber>
    </recommendedName>
</protein>
<dbReference type="InterPro" id="IPR021109">
    <property type="entry name" value="Peptidase_aspartic_dom_sf"/>
</dbReference>
<dbReference type="InterPro" id="IPR050951">
    <property type="entry name" value="Retrovirus_Pol_polyprotein"/>
</dbReference>
<gene>
    <name evidence="20" type="ORF">Tci_022952</name>
</gene>
<dbReference type="GO" id="GO:0004190">
    <property type="term" value="F:aspartic-type endopeptidase activity"/>
    <property type="evidence" value="ECO:0007669"/>
    <property type="project" value="UniProtKB-KW"/>
</dbReference>
<dbReference type="Gene3D" id="3.30.70.270">
    <property type="match status" value="1"/>
</dbReference>
<keyword evidence="10" id="KW-0460">Magnesium</keyword>
<evidence type="ECO:0000256" key="14">
    <source>
        <dbReference type="ARBA" id="ARBA00023125"/>
    </source>
</evidence>
<dbReference type="Gene3D" id="4.10.60.10">
    <property type="entry name" value="Zinc finger, CCHC-type"/>
    <property type="match status" value="1"/>
</dbReference>
<evidence type="ECO:0000259" key="19">
    <source>
        <dbReference type="PROSITE" id="PS50994"/>
    </source>
</evidence>
<dbReference type="SUPFAM" id="SSF56672">
    <property type="entry name" value="DNA/RNA polymerases"/>
    <property type="match status" value="1"/>
</dbReference>
<dbReference type="Pfam" id="PF17917">
    <property type="entry name" value="RT_RNaseH"/>
    <property type="match status" value="1"/>
</dbReference>
<dbReference type="GO" id="GO:0003964">
    <property type="term" value="F:RNA-directed DNA polymerase activity"/>
    <property type="evidence" value="ECO:0007669"/>
    <property type="project" value="UniProtKB-KW"/>
</dbReference>
<dbReference type="SMART" id="SM00343">
    <property type="entry name" value="ZnF_C2HC"/>
    <property type="match status" value="2"/>
</dbReference>
<dbReference type="Pfam" id="PF19259">
    <property type="entry name" value="Ty3_capsid"/>
    <property type="match status" value="1"/>
</dbReference>
<proteinExistence type="predicted"/>
<keyword evidence="14" id="KW-0238">DNA-binding</keyword>
<evidence type="ECO:0000256" key="4">
    <source>
        <dbReference type="ARBA" id="ARBA00022695"/>
    </source>
</evidence>
<dbReference type="InterPro" id="IPR043502">
    <property type="entry name" value="DNA/RNA_pol_sf"/>
</dbReference>
<dbReference type="Pfam" id="PF17921">
    <property type="entry name" value="Integrase_H2C2"/>
    <property type="match status" value="1"/>
</dbReference>
<evidence type="ECO:0000256" key="3">
    <source>
        <dbReference type="ARBA" id="ARBA00022679"/>
    </source>
</evidence>
<dbReference type="InterPro" id="IPR041588">
    <property type="entry name" value="Integrase_H2C2"/>
</dbReference>
<dbReference type="InterPro" id="IPR056924">
    <property type="entry name" value="SH3_Tf2-1"/>
</dbReference>
<feature type="domain" description="CCHC-type" evidence="18">
    <location>
        <begin position="382"/>
        <end position="398"/>
    </location>
</feature>
<dbReference type="Gene3D" id="1.10.340.70">
    <property type="match status" value="1"/>
</dbReference>
<dbReference type="GO" id="GO:0006508">
    <property type="term" value="P:proteolysis"/>
    <property type="evidence" value="ECO:0007669"/>
    <property type="project" value="UniProtKB-KW"/>
</dbReference>
<evidence type="ECO:0000256" key="6">
    <source>
        <dbReference type="ARBA" id="ARBA00022723"/>
    </source>
</evidence>
<keyword evidence="12 20" id="KW-0695">RNA-directed DNA polymerase</keyword>
<feature type="region of interest" description="Disordered" evidence="17">
    <location>
        <begin position="1110"/>
        <end position="1133"/>
    </location>
</feature>
<evidence type="ECO:0000256" key="13">
    <source>
        <dbReference type="ARBA" id="ARBA00022932"/>
    </source>
</evidence>
<dbReference type="PROSITE" id="PS50158">
    <property type="entry name" value="ZF_CCHC"/>
    <property type="match status" value="2"/>
</dbReference>
<evidence type="ECO:0000259" key="18">
    <source>
        <dbReference type="PROSITE" id="PS50158"/>
    </source>
</evidence>
<accession>A0A6L2KSU5</accession>
<dbReference type="Gene3D" id="3.30.420.10">
    <property type="entry name" value="Ribonuclease H-like superfamily/Ribonuclease H"/>
    <property type="match status" value="1"/>
</dbReference>
<reference evidence="20" key="1">
    <citation type="journal article" date="2019" name="Sci. Rep.">
        <title>Draft genome of Tanacetum cinerariifolium, the natural source of mosquito coil.</title>
        <authorList>
            <person name="Yamashiro T."/>
            <person name="Shiraishi A."/>
            <person name="Satake H."/>
            <person name="Nakayama K."/>
        </authorList>
    </citation>
    <scope>NUCLEOTIDE SEQUENCE</scope>
</reference>
<keyword evidence="16" id="KW-0863">Zinc-finger</keyword>
<keyword evidence="4" id="KW-0548">Nucleotidyltransferase</keyword>
<organism evidence="20">
    <name type="scientific">Tanacetum cinerariifolium</name>
    <name type="common">Dalmatian daisy</name>
    <name type="synonym">Chrysanthemum cinerariifolium</name>
    <dbReference type="NCBI Taxonomy" id="118510"/>
    <lineage>
        <taxon>Eukaryota</taxon>
        <taxon>Viridiplantae</taxon>
        <taxon>Streptophyta</taxon>
        <taxon>Embryophyta</taxon>
        <taxon>Tracheophyta</taxon>
        <taxon>Spermatophyta</taxon>
        <taxon>Magnoliopsida</taxon>
        <taxon>eudicotyledons</taxon>
        <taxon>Gunneridae</taxon>
        <taxon>Pentapetalae</taxon>
        <taxon>asterids</taxon>
        <taxon>campanulids</taxon>
        <taxon>Asterales</taxon>
        <taxon>Asteraceae</taxon>
        <taxon>Asteroideae</taxon>
        <taxon>Anthemideae</taxon>
        <taxon>Anthemidinae</taxon>
        <taxon>Tanacetum</taxon>
    </lineage>
</organism>
<keyword evidence="2" id="KW-0645">Protease</keyword>
<dbReference type="PROSITE" id="PS50994">
    <property type="entry name" value="INTEGRASE"/>
    <property type="match status" value="1"/>
</dbReference>
<dbReference type="GO" id="GO:0006310">
    <property type="term" value="P:DNA recombination"/>
    <property type="evidence" value="ECO:0007669"/>
    <property type="project" value="UniProtKB-KW"/>
</dbReference>
<dbReference type="InterPro" id="IPR001878">
    <property type="entry name" value="Znf_CCHC"/>
</dbReference>
<evidence type="ECO:0000256" key="2">
    <source>
        <dbReference type="ARBA" id="ARBA00022670"/>
    </source>
</evidence>
<dbReference type="Pfam" id="PF24626">
    <property type="entry name" value="SH3_Tf2-1"/>
    <property type="match status" value="1"/>
</dbReference>
<dbReference type="AlphaFoldDB" id="A0A6L2KSU5"/>
<keyword evidence="6" id="KW-0479">Metal-binding</keyword>
<feature type="compositionally biased region" description="Acidic residues" evidence="17">
    <location>
        <begin position="1"/>
        <end position="10"/>
    </location>
</feature>
<evidence type="ECO:0000256" key="12">
    <source>
        <dbReference type="ARBA" id="ARBA00022918"/>
    </source>
</evidence>
<dbReference type="CDD" id="cd00303">
    <property type="entry name" value="retropepsin_like"/>
    <property type="match status" value="1"/>
</dbReference>
<dbReference type="InterPro" id="IPR045358">
    <property type="entry name" value="Ty3_capsid"/>
</dbReference>
<dbReference type="EMBL" id="BKCJ010002794">
    <property type="protein sequence ID" value="GEU50974.1"/>
    <property type="molecule type" value="Genomic_DNA"/>
</dbReference>
<keyword evidence="16" id="KW-0862">Zinc</keyword>
<evidence type="ECO:0000256" key="5">
    <source>
        <dbReference type="ARBA" id="ARBA00022722"/>
    </source>
</evidence>
<dbReference type="Gene3D" id="2.40.70.10">
    <property type="entry name" value="Acid Proteases"/>
    <property type="match status" value="1"/>
</dbReference>
<feature type="domain" description="CCHC-type" evidence="18">
    <location>
        <begin position="413"/>
        <end position="426"/>
    </location>
</feature>
<dbReference type="InterPro" id="IPR041373">
    <property type="entry name" value="RT_RNaseH"/>
</dbReference>
<dbReference type="InterPro" id="IPR012337">
    <property type="entry name" value="RNaseH-like_sf"/>
</dbReference>
<keyword evidence="15" id="KW-0233">DNA recombination</keyword>
<feature type="domain" description="Integrase catalytic" evidence="19">
    <location>
        <begin position="886"/>
        <end position="983"/>
    </location>
</feature>
<evidence type="ECO:0000256" key="11">
    <source>
        <dbReference type="ARBA" id="ARBA00022908"/>
    </source>
</evidence>
<dbReference type="SUPFAM" id="SSF57756">
    <property type="entry name" value="Retrovirus zinc finger-like domains"/>
    <property type="match status" value="1"/>
</dbReference>
<keyword evidence="3" id="KW-0808">Transferase</keyword>
<dbReference type="GO" id="GO:0015074">
    <property type="term" value="P:DNA integration"/>
    <property type="evidence" value="ECO:0007669"/>
    <property type="project" value="UniProtKB-KW"/>
</dbReference>
<dbReference type="InterPro" id="IPR001584">
    <property type="entry name" value="Integrase_cat-core"/>
</dbReference>
<evidence type="ECO:0000256" key="10">
    <source>
        <dbReference type="ARBA" id="ARBA00022842"/>
    </source>
</evidence>
<comment type="caution">
    <text evidence="20">The sequence shown here is derived from an EMBL/GenBank/DDBJ whole genome shotgun (WGS) entry which is preliminary data.</text>
</comment>
<keyword evidence="13" id="KW-0239">DNA-directed DNA polymerase</keyword>
<sequence length="1133" mass="129661">MEVDIKEDENEPKLTYPYEEVDPLNPSPPASESEPGDVIEVEDTVESKYETVPASVHEKEKAKDEYYGKLILDLGNEVRSSVEEGTAGFVFEERPNEAIDVLVEDEKSLSSEPRGLLESVDATITAEHARHANAEDAARGSGPVRVQDAAPIVRECTFAGFMNCNPTVFRGVKGAIELRKWFEKTESVFGISECAEDKKGKFDAVTLEGPALIRWNSKIFTMVLETVNQMPWAEMKQLMTVEFCPVKEIQRMEHELWNVKVKEYNIMAYTQRFNELSLICPRMVEPKRVKVYVYIRGFSDNIKGEVTSSKPANLNKAVRMAYKLMEQKSQARDERILEGKKQKWESLQSENSSAPTKKKVSFGSLSICECCFTRHDGPCTIKCHKCGKVGHKARYCKEKSVATGANAQPIPTCYDCSEQGHTRNQCLNKVKQEETGEVCGRAYVIKDAEPQGPNVVTSTFSSMLDIDPVKIDASYEVELADERVVSTNSVLKGYTLNLVNHIFEIDLMPIELGTFDVIIGMDWLVKHDTIIVCSEKVVHVPYGNKTLIVESEKDSIQFLVHVIDRNGVHVDPTKIEAIKNWAVPTMQMEVKQFLGLAGYYQRFIEGFSLISKPLTKLTGYGAVLMQREKVIAYASRQLKVHEENYATPDLELGAVVFALRLWRHYLYETKYVVFTNHKSLQYILNQKGLNLRQRRWIELLSDYDCENWYHPGKANVVADALSQKERIKPLHVRALTMTVHNDLPKKILEAQKEALKKKNVKVENLGRLIKQIFELRPNGTRCSGNRVWLPRFGGLRNLIMHVSHKSKYSIHPGSDKMYQYLKLLYWWPNTKADIATYVSKCLTCAKVKVEHQKPSGLLQQMEILVWKWERITMDFVSGLPRKLSGYGVPISIISDRDIHFTSRFWKSLQKALGTNFDMSTAYHPQTDGQIERTIQTFEDMLRACVIEFGSSWDLHMPLVEFSYNNSYHASIKAAPYEVSPWKGTVRFGKRENLSPHYIRPFKILDRVSPVAYTLDLPEELKGIHSTFHVLNLKKCLAEGHIVVSTDEIQLDDKLHMIEEPVEIVDREVKRLKQSRIPIVKVRWNSQRGPEFTWERENQIKKNYPHIFTSKDKAKKVDKSSRAPGRRSLKEGRM</sequence>
<keyword evidence="11" id="KW-0229">DNA integration</keyword>
<evidence type="ECO:0000256" key="7">
    <source>
        <dbReference type="ARBA" id="ARBA00022750"/>
    </source>
</evidence>
<dbReference type="Pfam" id="PF08284">
    <property type="entry name" value="RVP_2"/>
    <property type="match status" value="1"/>
</dbReference>
<dbReference type="GO" id="GO:0004519">
    <property type="term" value="F:endonuclease activity"/>
    <property type="evidence" value="ECO:0007669"/>
    <property type="project" value="UniProtKB-KW"/>
</dbReference>
<dbReference type="InterPro" id="IPR036875">
    <property type="entry name" value="Znf_CCHC_sf"/>
</dbReference>
<dbReference type="SUPFAM" id="SSF53098">
    <property type="entry name" value="Ribonuclease H-like"/>
    <property type="match status" value="1"/>
</dbReference>
<name>A0A6L2KSU5_TANCI</name>
<evidence type="ECO:0000256" key="8">
    <source>
        <dbReference type="ARBA" id="ARBA00022759"/>
    </source>
</evidence>
<keyword evidence="7" id="KW-0064">Aspartyl protease</keyword>
<evidence type="ECO:0000256" key="9">
    <source>
        <dbReference type="ARBA" id="ARBA00022801"/>
    </source>
</evidence>
<evidence type="ECO:0000256" key="16">
    <source>
        <dbReference type="PROSITE-ProRule" id="PRU00047"/>
    </source>
</evidence>
<dbReference type="GO" id="GO:0003887">
    <property type="term" value="F:DNA-directed DNA polymerase activity"/>
    <property type="evidence" value="ECO:0007669"/>
    <property type="project" value="UniProtKB-KW"/>
</dbReference>
<feature type="compositionally biased region" description="Acidic residues" evidence="17">
    <location>
        <begin position="34"/>
        <end position="44"/>
    </location>
</feature>
<evidence type="ECO:0000256" key="15">
    <source>
        <dbReference type="ARBA" id="ARBA00023172"/>
    </source>
</evidence>
<dbReference type="EC" id="2.7.7.49" evidence="1"/>
<evidence type="ECO:0000313" key="20">
    <source>
        <dbReference type="EMBL" id="GEU50974.1"/>
    </source>
</evidence>
<dbReference type="PANTHER" id="PTHR37984:SF5">
    <property type="entry name" value="PROTEIN NYNRIN-LIKE"/>
    <property type="match status" value="1"/>
</dbReference>